<name>X1K3N2_9ZZZZ</name>
<feature type="non-terminal residue" evidence="1">
    <location>
        <position position="73"/>
    </location>
</feature>
<dbReference type="EMBL" id="BARU01042880">
    <property type="protein sequence ID" value="GAH76668.1"/>
    <property type="molecule type" value="Genomic_DNA"/>
</dbReference>
<accession>X1K3N2</accession>
<protein>
    <submittedName>
        <fullName evidence="1">Uncharacterized protein</fullName>
    </submittedName>
</protein>
<reference evidence="1" key="1">
    <citation type="journal article" date="2014" name="Front. Microbiol.">
        <title>High frequency of phylogenetically diverse reductive dehalogenase-homologous genes in deep subseafloor sedimentary metagenomes.</title>
        <authorList>
            <person name="Kawai M."/>
            <person name="Futagami T."/>
            <person name="Toyoda A."/>
            <person name="Takaki Y."/>
            <person name="Nishi S."/>
            <person name="Hori S."/>
            <person name="Arai W."/>
            <person name="Tsubouchi T."/>
            <person name="Morono Y."/>
            <person name="Uchiyama I."/>
            <person name="Ito T."/>
            <person name="Fujiyama A."/>
            <person name="Inagaki F."/>
            <person name="Takami H."/>
        </authorList>
    </citation>
    <scope>NUCLEOTIDE SEQUENCE</scope>
    <source>
        <strain evidence="1">Expedition CK06-06</strain>
    </source>
</reference>
<comment type="caution">
    <text evidence="1">The sequence shown here is derived from an EMBL/GenBank/DDBJ whole genome shotgun (WGS) entry which is preliminary data.</text>
</comment>
<gene>
    <name evidence="1" type="ORF">S03H2_65784</name>
</gene>
<dbReference type="AlphaFoldDB" id="X1K3N2"/>
<evidence type="ECO:0000313" key="1">
    <source>
        <dbReference type="EMBL" id="GAH76668.1"/>
    </source>
</evidence>
<sequence>MIDMARLHVGDKVHYQPVHYGNEKWENGIVKEIRDHITDGVWIVYNCAGNWDRYMDYTGAKTNLRDLKLGWKH</sequence>
<proteinExistence type="predicted"/>
<organism evidence="1">
    <name type="scientific">marine sediment metagenome</name>
    <dbReference type="NCBI Taxonomy" id="412755"/>
    <lineage>
        <taxon>unclassified sequences</taxon>
        <taxon>metagenomes</taxon>
        <taxon>ecological metagenomes</taxon>
    </lineage>
</organism>